<dbReference type="PANTHER" id="PTHR10805">
    <property type="entry name" value="COATOMER SUBUNIT EPSILON"/>
    <property type="match status" value="1"/>
</dbReference>
<dbReference type="PIRSF" id="PIRSF016478">
    <property type="entry name" value="Coatomer_esu"/>
    <property type="match status" value="1"/>
</dbReference>
<dbReference type="GO" id="GO:0006890">
    <property type="term" value="P:retrograde vesicle-mediated transport, Golgi to endoplasmic reticulum"/>
    <property type="evidence" value="ECO:0007669"/>
    <property type="project" value="UniProtKB-UniRule"/>
</dbReference>
<dbReference type="GeneID" id="111247902"/>
<evidence type="ECO:0000256" key="7">
    <source>
        <dbReference type="ARBA" id="ARBA00022490"/>
    </source>
</evidence>
<comment type="similarity">
    <text evidence="3 13">Belongs to the COPE family.</text>
</comment>
<dbReference type="FunCoup" id="A0A7M7JPJ2">
    <property type="interactions" value="1500"/>
</dbReference>
<keyword evidence="6 13" id="KW-0813">Transport</keyword>
<keyword evidence="9 13" id="KW-0653">Protein transport</keyword>
<dbReference type="RefSeq" id="XP_022655169.1">
    <property type="nucleotide sequence ID" value="XM_022799434.1"/>
</dbReference>
<evidence type="ECO:0000256" key="1">
    <source>
        <dbReference type="ARBA" id="ARBA00004255"/>
    </source>
</evidence>
<dbReference type="RefSeq" id="XP_022655171.1">
    <property type="nucleotide sequence ID" value="XM_022799436.1"/>
</dbReference>
<evidence type="ECO:0000256" key="10">
    <source>
        <dbReference type="ARBA" id="ARBA00023034"/>
    </source>
</evidence>
<accession>A0A7M7JPJ2</accession>
<proteinExistence type="inferred from homology"/>
<dbReference type="SUPFAM" id="SSF48452">
    <property type="entry name" value="TPR-like"/>
    <property type="match status" value="1"/>
</dbReference>
<dbReference type="InterPro" id="IPR006822">
    <property type="entry name" value="Coatomer_esu"/>
</dbReference>
<dbReference type="OrthoDB" id="310217at2759"/>
<keyword evidence="8 13" id="KW-0931">ER-Golgi transport</keyword>
<reference evidence="15" key="1">
    <citation type="submission" date="2021-01" db="UniProtKB">
        <authorList>
            <consortium name="EnsemblMetazoa"/>
        </authorList>
    </citation>
    <scope>IDENTIFICATION</scope>
</reference>
<evidence type="ECO:0000256" key="4">
    <source>
        <dbReference type="ARBA" id="ARBA00011775"/>
    </source>
</evidence>
<dbReference type="OMA" id="MIVLSQH"/>
<keyword evidence="10 13" id="KW-0333">Golgi apparatus</keyword>
<dbReference type="Proteomes" id="UP000594260">
    <property type="component" value="Unplaced"/>
</dbReference>
<dbReference type="GO" id="GO:0030126">
    <property type="term" value="C:COPI vesicle coat"/>
    <property type="evidence" value="ECO:0007669"/>
    <property type="project" value="TreeGrafter"/>
</dbReference>
<evidence type="ECO:0000256" key="3">
    <source>
        <dbReference type="ARBA" id="ARBA00008827"/>
    </source>
</evidence>
<dbReference type="GO" id="GO:0015031">
    <property type="term" value="P:protein transport"/>
    <property type="evidence" value="ECO:0007669"/>
    <property type="project" value="UniProtKB-UniRule"/>
</dbReference>
<evidence type="ECO:0000256" key="9">
    <source>
        <dbReference type="ARBA" id="ARBA00022927"/>
    </source>
</evidence>
<evidence type="ECO:0000256" key="11">
    <source>
        <dbReference type="ARBA" id="ARBA00023136"/>
    </source>
</evidence>
<dbReference type="EnsemblMetazoa" id="XM_022799436">
    <property type="protein sequence ID" value="XP_022655171"/>
    <property type="gene ID" value="LOC111247902"/>
</dbReference>
<evidence type="ECO:0000256" key="5">
    <source>
        <dbReference type="ARBA" id="ARBA00015828"/>
    </source>
</evidence>
<dbReference type="InParanoid" id="A0A7M7JPJ2"/>
<dbReference type="InterPro" id="IPR019734">
    <property type="entry name" value="TPR_rpt"/>
</dbReference>
<evidence type="ECO:0000256" key="8">
    <source>
        <dbReference type="ARBA" id="ARBA00022892"/>
    </source>
</evidence>
<comment type="subunit">
    <text evidence="4">Oligomeric complex that consists of at least the alpha, beta, beta', gamma, delta, epsilon and zeta subunits.</text>
</comment>
<evidence type="ECO:0000256" key="13">
    <source>
        <dbReference type="PIRNR" id="PIRNR016478"/>
    </source>
</evidence>
<organism evidence="15 16">
    <name type="scientific">Varroa destructor</name>
    <name type="common">Honeybee mite</name>
    <dbReference type="NCBI Taxonomy" id="109461"/>
    <lineage>
        <taxon>Eukaryota</taxon>
        <taxon>Metazoa</taxon>
        <taxon>Ecdysozoa</taxon>
        <taxon>Arthropoda</taxon>
        <taxon>Chelicerata</taxon>
        <taxon>Arachnida</taxon>
        <taxon>Acari</taxon>
        <taxon>Parasitiformes</taxon>
        <taxon>Mesostigmata</taxon>
        <taxon>Gamasina</taxon>
        <taxon>Dermanyssoidea</taxon>
        <taxon>Varroidae</taxon>
        <taxon>Varroa</taxon>
    </lineage>
</organism>
<dbReference type="KEGG" id="vde:111247902"/>
<dbReference type="EnsemblMetazoa" id="XM_022799434">
    <property type="protein sequence ID" value="XP_022655169"/>
    <property type="gene ID" value="LOC111247902"/>
</dbReference>
<comment type="subcellular location">
    <subcellularLocation>
        <location evidence="2">Cytoplasmic vesicle</location>
        <location evidence="2">COPI-coated vesicle membrane</location>
        <topology evidence="2">Peripheral membrane protein</topology>
        <orientation evidence="2">Cytoplasmic side</orientation>
    </subcellularLocation>
    <subcellularLocation>
        <location evidence="1">Golgi apparatus membrane</location>
        <topology evidence="1">Peripheral membrane protein</topology>
        <orientation evidence="1">Cytoplasmic side</orientation>
    </subcellularLocation>
</comment>
<sequence length="296" mass="33409">MPVDPLFDVKNAYYIGNYQGCINEAQRIKTDDINQKKDLDVFIYRAYISLKKYALVLDELERYSGPDEVRDLRLLAKFLSAEPQARVPICEELEKKLSAFSSKNETLLLVGATIYMHQGDITGALKVLSNCSSLESMALSLQCYILLDRLDLATQELNMMISRDEDASLTQLSSGWLHLRTGGDKLQEAFYIFTEMADKNTKTPLLAVGLASVLIAQGKYEEADQCLAESLEKDPNHVETLINQIVISQFLGKGPDVCARLLSQLKTSHCHHPFVREIQGKEQEFEKLCRAFSEMD</sequence>
<evidence type="ECO:0000313" key="15">
    <source>
        <dbReference type="EnsemblMetazoa" id="XP_022655169"/>
    </source>
</evidence>
<dbReference type="PROSITE" id="PS50005">
    <property type="entry name" value="TPR"/>
    <property type="match status" value="1"/>
</dbReference>
<evidence type="ECO:0000256" key="2">
    <source>
        <dbReference type="ARBA" id="ARBA00004347"/>
    </source>
</evidence>
<dbReference type="GO" id="GO:0000139">
    <property type="term" value="C:Golgi membrane"/>
    <property type="evidence" value="ECO:0007669"/>
    <property type="project" value="UniProtKB-SubCell"/>
</dbReference>
<feature type="repeat" description="TPR" evidence="14">
    <location>
        <begin position="204"/>
        <end position="237"/>
    </location>
</feature>
<comment type="function">
    <text evidence="13">The coatomer is a cytosolic protein complex that binds to dilysine motifs and reversibly associates with Golgi non-clathrin-coated vesicles, which further mediate biosynthetic protein transport from the ER, via the Golgi up to the trans Golgi network. The coatomer complex is required for budding from Golgi membranes, and is essential for the retrograde Golgi-to-ER transport of dilysine-tagged proteins.</text>
</comment>
<evidence type="ECO:0000256" key="14">
    <source>
        <dbReference type="PROSITE-ProRule" id="PRU00339"/>
    </source>
</evidence>
<dbReference type="InterPro" id="IPR011990">
    <property type="entry name" value="TPR-like_helical_dom_sf"/>
</dbReference>
<keyword evidence="11 13" id="KW-0472">Membrane</keyword>
<dbReference type="AlphaFoldDB" id="A0A7M7JPJ2"/>
<name>A0A7M7JPJ2_VARDE</name>
<dbReference type="CTD" id="33908"/>
<keyword evidence="16" id="KW-1185">Reference proteome</keyword>
<protein>
    <recommendedName>
        <fullName evidence="5 13">Coatomer subunit epsilon</fullName>
    </recommendedName>
</protein>
<keyword evidence="14" id="KW-0802">TPR repeat</keyword>
<keyword evidence="12 13" id="KW-0968">Cytoplasmic vesicle</keyword>
<evidence type="ECO:0000256" key="12">
    <source>
        <dbReference type="ARBA" id="ARBA00023329"/>
    </source>
</evidence>
<dbReference type="GO" id="GO:0005198">
    <property type="term" value="F:structural molecule activity"/>
    <property type="evidence" value="ECO:0007669"/>
    <property type="project" value="UniProtKB-UniRule"/>
</dbReference>
<dbReference type="PANTHER" id="PTHR10805:SF0">
    <property type="entry name" value="COATOMER SUBUNIT EPSILON"/>
    <property type="match status" value="1"/>
</dbReference>
<dbReference type="GO" id="GO:0006888">
    <property type="term" value="P:endoplasmic reticulum to Golgi vesicle-mediated transport"/>
    <property type="evidence" value="ECO:0007669"/>
    <property type="project" value="TreeGrafter"/>
</dbReference>
<keyword evidence="7 13" id="KW-0963">Cytoplasm</keyword>
<evidence type="ECO:0000256" key="6">
    <source>
        <dbReference type="ARBA" id="ARBA00022448"/>
    </source>
</evidence>
<dbReference type="Pfam" id="PF04733">
    <property type="entry name" value="Coatomer_E"/>
    <property type="match status" value="1"/>
</dbReference>
<dbReference type="GO" id="GO:0006891">
    <property type="term" value="P:intra-Golgi vesicle-mediated transport"/>
    <property type="evidence" value="ECO:0007669"/>
    <property type="project" value="TreeGrafter"/>
</dbReference>
<evidence type="ECO:0000313" key="16">
    <source>
        <dbReference type="Proteomes" id="UP000594260"/>
    </source>
</evidence>
<dbReference type="Gene3D" id="1.25.40.10">
    <property type="entry name" value="Tetratricopeptide repeat domain"/>
    <property type="match status" value="1"/>
</dbReference>